<protein>
    <submittedName>
        <fullName evidence="3">Uncharacterized protein</fullName>
    </submittedName>
</protein>
<dbReference type="HOGENOM" id="CLU_187985_0_0_1"/>
<keyword evidence="2" id="KW-0472">Membrane</keyword>
<evidence type="ECO:0000256" key="1">
    <source>
        <dbReference type="SAM" id="MobiDB-lite"/>
    </source>
</evidence>
<dbReference type="eggNOG" id="ENOG502S99S">
    <property type="taxonomic scope" value="Eukaryota"/>
</dbReference>
<reference evidence="4" key="1">
    <citation type="journal article" date="2010" name="Genome Biol.">
        <title>Genome sequence of the necrotrophic plant pathogen Pythium ultimum reveals original pathogenicity mechanisms and effector repertoire.</title>
        <authorList>
            <person name="Levesque C.A."/>
            <person name="Brouwer H."/>
            <person name="Cano L."/>
            <person name="Hamilton J.P."/>
            <person name="Holt C."/>
            <person name="Huitema E."/>
            <person name="Raffaele S."/>
            <person name="Robideau G.P."/>
            <person name="Thines M."/>
            <person name="Win J."/>
            <person name="Zerillo M.M."/>
            <person name="Beakes G.W."/>
            <person name="Boore J.L."/>
            <person name="Busam D."/>
            <person name="Dumas B."/>
            <person name="Ferriera S."/>
            <person name="Fuerstenberg S.I."/>
            <person name="Gachon C.M."/>
            <person name="Gaulin E."/>
            <person name="Govers F."/>
            <person name="Grenville-Briggs L."/>
            <person name="Horner N."/>
            <person name="Hostetler J."/>
            <person name="Jiang R.H."/>
            <person name="Johnson J."/>
            <person name="Krajaejun T."/>
            <person name="Lin H."/>
            <person name="Meijer H.J."/>
            <person name="Moore B."/>
            <person name="Morris P."/>
            <person name="Phuntmart V."/>
            <person name="Puiu D."/>
            <person name="Shetty J."/>
            <person name="Stajich J.E."/>
            <person name="Tripathy S."/>
            <person name="Wawra S."/>
            <person name="van West P."/>
            <person name="Whitty B.R."/>
            <person name="Coutinho P.M."/>
            <person name="Henrissat B."/>
            <person name="Martin F."/>
            <person name="Thomas P.D."/>
            <person name="Tyler B.M."/>
            <person name="De Vries R.P."/>
            <person name="Kamoun S."/>
            <person name="Yandell M."/>
            <person name="Tisserat N."/>
            <person name="Buell C.R."/>
        </authorList>
    </citation>
    <scope>NUCLEOTIDE SEQUENCE</scope>
    <source>
        <strain evidence="4">DAOM:BR144</strain>
    </source>
</reference>
<feature type="region of interest" description="Disordered" evidence="1">
    <location>
        <begin position="52"/>
        <end position="109"/>
    </location>
</feature>
<reference evidence="4" key="2">
    <citation type="submission" date="2010-04" db="EMBL/GenBank/DDBJ databases">
        <authorList>
            <person name="Buell R."/>
            <person name="Hamilton J."/>
            <person name="Hostetler J."/>
        </authorList>
    </citation>
    <scope>NUCLEOTIDE SEQUENCE [LARGE SCALE GENOMIC DNA]</scope>
    <source>
        <strain evidence="4">DAOM:BR144</strain>
    </source>
</reference>
<organism evidence="3 4">
    <name type="scientific">Globisporangium ultimum (strain ATCC 200006 / CBS 805.95 / DAOM BR144)</name>
    <name type="common">Pythium ultimum</name>
    <dbReference type="NCBI Taxonomy" id="431595"/>
    <lineage>
        <taxon>Eukaryota</taxon>
        <taxon>Sar</taxon>
        <taxon>Stramenopiles</taxon>
        <taxon>Oomycota</taxon>
        <taxon>Peronosporomycetes</taxon>
        <taxon>Pythiales</taxon>
        <taxon>Pythiaceae</taxon>
        <taxon>Globisporangium</taxon>
    </lineage>
</organism>
<name>K3X3M4_GLOUD</name>
<accession>K3X3M4</accession>
<proteinExistence type="predicted"/>
<dbReference type="EnsemblProtists" id="PYU1_T011823">
    <property type="protein sequence ID" value="PYU1_T011823"/>
    <property type="gene ID" value="PYU1_G011797"/>
</dbReference>
<dbReference type="VEuPathDB" id="FungiDB:PYU1_G011797"/>
<dbReference type="Proteomes" id="UP000019132">
    <property type="component" value="Unassembled WGS sequence"/>
</dbReference>
<sequence>MASAEELFVMAAYLSGAVCIVLFTLAVGWIIVWKCVLSKMPFVQELFDLKPTKPALPPPRSSASKSSSSDDNSADEDERLIGTADSSKPISFQDRVEASKRKRQMNKLK</sequence>
<feature type="compositionally biased region" description="Basic residues" evidence="1">
    <location>
        <begin position="100"/>
        <end position="109"/>
    </location>
</feature>
<dbReference type="InterPro" id="IPR031851">
    <property type="entry name" value="DUF4750"/>
</dbReference>
<dbReference type="Pfam" id="PF15938">
    <property type="entry name" value="DUF4750"/>
    <property type="match status" value="1"/>
</dbReference>
<evidence type="ECO:0000313" key="3">
    <source>
        <dbReference type="EnsemblProtists" id="PYU1_T011823"/>
    </source>
</evidence>
<keyword evidence="2" id="KW-1133">Transmembrane helix</keyword>
<evidence type="ECO:0000313" key="4">
    <source>
        <dbReference type="Proteomes" id="UP000019132"/>
    </source>
</evidence>
<feature type="transmembrane region" description="Helical" evidence="2">
    <location>
        <begin position="12"/>
        <end position="32"/>
    </location>
</feature>
<dbReference type="InParanoid" id="K3X3M4"/>
<reference evidence="3" key="3">
    <citation type="submission" date="2015-02" db="UniProtKB">
        <authorList>
            <consortium name="EnsemblProtists"/>
        </authorList>
    </citation>
    <scope>IDENTIFICATION</scope>
    <source>
        <strain evidence="3">DAOM BR144</strain>
    </source>
</reference>
<evidence type="ECO:0000256" key="2">
    <source>
        <dbReference type="SAM" id="Phobius"/>
    </source>
</evidence>
<dbReference type="EMBL" id="GL376637">
    <property type="status" value="NOT_ANNOTATED_CDS"/>
    <property type="molecule type" value="Genomic_DNA"/>
</dbReference>
<keyword evidence="2" id="KW-0812">Transmembrane</keyword>
<feature type="compositionally biased region" description="Low complexity" evidence="1">
    <location>
        <begin position="61"/>
        <end position="71"/>
    </location>
</feature>
<dbReference type="AlphaFoldDB" id="K3X3M4"/>
<keyword evidence="4" id="KW-1185">Reference proteome</keyword>